<dbReference type="Proteomes" id="UP000184108">
    <property type="component" value="Unassembled WGS sequence"/>
</dbReference>
<reference evidence="2" key="1">
    <citation type="submission" date="2016-11" db="EMBL/GenBank/DDBJ databases">
        <authorList>
            <person name="Varghese N."/>
            <person name="Submissions S."/>
        </authorList>
    </citation>
    <scope>NUCLEOTIDE SEQUENCE [LARGE SCALE GENOMIC DNA]</scope>
    <source>
        <strain evidence="2">YR203</strain>
    </source>
</reference>
<dbReference type="EMBL" id="FQVE01000004">
    <property type="protein sequence ID" value="SHG03972.1"/>
    <property type="molecule type" value="Genomic_DNA"/>
</dbReference>
<organism evidence="1 2">
    <name type="scientific">Chryseobacterium vrystaatense</name>
    <dbReference type="NCBI Taxonomy" id="307480"/>
    <lineage>
        <taxon>Bacteria</taxon>
        <taxon>Pseudomonadati</taxon>
        <taxon>Bacteroidota</taxon>
        <taxon>Flavobacteriia</taxon>
        <taxon>Flavobacteriales</taxon>
        <taxon>Weeksellaceae</taxon>
        <taxon>Chryseobacterium group</taxon>
        <taxon>Chryseobacterium</taxon>
    </lineage>
</organism>
<evidence type="ECO:0000313" key="2">
    <source>
        <dbReference type="Proteomes" id="UP000184108"/>
    </source>
</evidence>
<gene>
    <name evidence="1" type="ORF">SAMN02787073_3382</name>
</gene>
<accession>A0A1M5GKD4</accession>
<dbReference type="RefSeq" id="WP_073174599.1">
    <property type="nucleotide sequence ID" value="NZ_FQVE01000004.1"/>
</dbReference>
<sequence>MKLFKVRKSSSSLQVFNEAEELIGVLLFGFIGGFNEKIKIGDHLYKIKSAGFLWRDIHIFDQSGRLVLKTDSSKNRILYYGSFTEIYTYEHTGWLKKKLYLYDNKDRIMAEILYKQTFFLKEHYSIEIDNDFSNDLIILSVLYLYYSEISNG</sequence>
<protein>
    <submittedName>
        <fullName evidence="1">Uncharacterized protein</fullName>
    </submittedName>
</protein>
<name>A0A1M5GKD4_9FLAO</name>
<dbReference type="AlphaFoldDB" id="A0A1M5GKD4"/>
<evidence type="ECO:0000313" key="1">
    <source>
        <dbReference type="EMBL" id="SHG03972.1"/>
    </source>
</evidence>
<proteinExistence type="predicted"/>